<protein>
    <submittedName>
        <fullName evidence="1">Uncharacterized protein</fullName>
    </submittedName>
</protein>
<sequence>MNFFFSTSRLPVGAFTHQEATLHVSRFQPAIDRDATMHGLHFLVPEPPPIMTVFPGIRPRDAQKFFVEYHGTTDLQRKVPSQPDVVSVVEAM</sequence>
<dbReference type="AlphaFoldDB" id="A0A517L7I3"/>
<evidence type="ECO:0000313" key="1">
    <source>
        <dbReference type="EMBL" id="QDS71586.1"/>
    </source>
</evidence>
<evidence type="ECO:0000313" key="2">
    <source>
        <dbReference type="Proteomes" id="UP000316270"/>
    </source>
</evidence>
<proteinExistence type="predicted"/>
<reference evidence="1 2" key="1">
    <citation type="submission" date="2019-07" db="EMBL/GenBank/DDBJ databases">
        <title>Finished genome of Venturia effusa.</title>
        <authorList>
            <person name="Young C.A."/>
            <person name="Cox M.P."/>
            <person name="Ganley A.R.D."/>
            <person name="David W.J."/>
        </authorList>
    </citation>
    <scope>NUCLEOTIDE SEQUENCE [LARGE SCALE GENOMIC DNA]</scope>
    <source>
        <strain evidence="2">albino</strain>
    </source>
</reference>
<dbReference type="Proteomes" id="UP000316270">
    <property type="component" value="Chromosome 6"/>
</dbReference>
<keyword evidence="2" id="KW-1185">Reference proteome</keyword>
<organism evidence="1 2">
    <name type="scientific">Venturia effusa</name>
    <dbReference type="NCBI Taxonomy" id="50376"/>
    <lineage>
        <taxon>Eukaryota</taxon>
        <taxon>Fungi</taxon>
        <taxon>Dikarya</taxon>
        <taxon>Ascomycota</taxon>
        <taxon>Pezizomycotina</taxon>
        <taxon>Dothideomycetes</taxon>
        <taxon>Pleosporomycetidae</taxon>
        <taxon>Venturiales</taxon>
        <taxon>Venturiaceae</taxon>
        <taxon>Venturia</taxon>
    </lineage>
</organism>
<accession>A0A517L7I3</accession>
<gene>
    <name evidence="1" type="ORF">FKW77_006149</name>
</gene>
<name>A0A517L7I3_9PEZI</name>
<dbReference type="EMBL" id="CP042190">
    <property type="protein sequence ID" value="QDS71586.1"/>
    <property type="molecule type" value="Genomic_DNA"/>
</dbReference>